<dbReference type="PANTHER" id="PTHR21152:SF40">
    <property type="entry name" value="ALANINE--GLYOXYLATE AMINOTRANSFERASE"/>
    <property type="match status" value="1"/>
</dbReference>
<comment type="caution">
    <text evidence="7">The sequence shown here is derived from an EMBL/GenBank/DDBJ whole genome shotgun (WGS) entry which is preliminary data.</text>
</comment>
<dbReference type="Gene3D" id="3.40.640.10">
    <property type="entry name" value="Type I PLP-dependent aspartate aminotransferase-like (Major domain)"/>
    <property type="match status" value="1"/>
</dbReference>
<evidence type="ECO:0000313" key="8">
    <source>
        <dbReference type="Proteomes" id="UP000676565"/>
    </source>
</evidence>
<dbReference type="Proteomes" id="UP000676565">
    <property type="component" value="Unassembled WGS sequence"/>
</dbReference>
<evidence type="ECO:0000259" key="6">
    <source>
        <dbReference type="Pfam" id="PF00266"/>
    </source>
</evidence>
<organism evidence="7 8">
    <name type="scientific">Gemmata palustris</name>
    <dbReference type="NCBI Taxonomy" id="2822762"/>
    <lineage>
        <taxon>Bacteria</taxon>
        <taxon>Pseudomonadati</taxon>
        <taxon>Planctomycetota</taxon>
        <taxon>Planctomycetia</taxon>
        <taxon>Gemmatales</taxon>
        <taxon>Gemmataceae</taxon>
        <taxon>Gemmata</taxon>
    </lineage>
</organism>
<dbReference type="InterPro" id="IPR020578">
    <property type="entry name" value="Aminotrans_V_PyrdxlP_BS"/>
</dbReference>
<evidence type="ECO:0000256" key="5">
    <source>
        <dbReference type="RuleBase" id="RU004504"/>
    </source>
</evidence>
<reference evidence="7 8" key="1">
    <citation type="submission" date="2021-04" db="EMBL/GenBank/DDBJ databases">
        <authorList>
            <person name="Ivanova A."/>
        </authorList>
    </citation>
    <scope>NUCLEOTIDE SEQUENCE [LARGE SCALE GENOMIC DNA]</scope>
    <source>
        <strain evidence="7 8">G18</strain>
    </source>
</reference>
<sequence length="392" mass="42278">MTALPGQLNPTPRLLLGPGPSDAHPRVLSVMSTPLLGHLDPQFLDIMTETQTMLREVYQTKNPLTFPVSATGMAGMETCFVNLIEPGDPVVVCSIGYFGTRMIDVAGRTGAKLTVKEKPWGQVFDLNELRDILKETRPKVLGLVHAETSTGALQDISQVGKLCHEFGTLLITDCVTTLGCTPVKLDEWEVDAAFSCSQKGLSCPPGMSPISFSPRAVDALKNRKTKVQSWYLDLTSIQSYWGGDRAYHHTAPITMIYALREGLRLVLEEGLEARYARHLRNHAALKAGLEALGLEYIAAEACRLPQVNAVKIPAGVDDVAGRKRLLTEFGIEIGGGLGDFKGKAWRIGIMGYNSRSICVLSVLAALEYVLRGAGVKVTPGSGVAAAELAYSA</sequence>
<keyword evidence="7" id="KW-0032">Aminotransferase</keyword>
<dbReference type="EMBL" id="JAGKQQ010000001">
    <property type="protein sequence ID" value="MBP3956111.1"/>
    <property type="molecule type" value="Genomic_DNA"/>
</dbReference>
<dbReference type="PANTHER" id="PTHR21152">
    <property type="entry name" value="AMINOTRANSFERASE CLASS V"/>
    <property type="match status" value="1"/>
</dbReference>
<dbReference type="PIRSF" id="PIRSF000524">
    <property type="entry name" value="SPT"/>
    <property type="match status" value="1"/>
</dbReference>
<evidence type="ECO:0000256" key="2">
    <source>
        <dbReference type="ARBA" id="ARBA00009236"/>
    </source>
</evidence>
<dbReference type="Pfam" id="PF00266">
    <property type="entry name" value="Aminotran_5"/>
    <property type="match status" value="1"/>
</dbReference>
<dbReference type="InterPro" id="IPR000192">
    <property type="entry name" value="Aminotrans_V_dom"/>
</dbReference>
<name>A0ABS5BR36_9BACT</name>
<comment type="similarity">
    <text evidence="2 4">Belongs to the class-V pyridoxal-phosphate-dependent aminotransferase family.</text>
</comment>
<dbReference type="InterPro" id="IPR015422">
    <property type="entry name" value="PyrdxlP-dep_Trfase_small"/>
</dbReference>
<dbReference type="RefSeq" id="WP_210654144.1">
    <property type="nucleotide sequence ID" value="NZ_JAGKQQ010000001.1"/>
</dbReference>
<proteinExistence type="inferred from homology"/>
<evidence type="ECO:0000313" key="7">
    <source>
        <dbReference type="EMBL" id="MBP3956111.1"/>
    </source>
</evidence>
<dbReference type="CDD" id="cd06451">
    <property type="entry name" value="AGAT_like"/>
    <property type="match status" value="1"/>
</dbReference>
<dbReference type="GO" id="GO:0008483">
    <property type="term" value="F:transaminase activity"/>
    <property type="evidence" value="ECO:0007669"/>
    <property type="project" value="UniProtKB-KW"/>
</dbReference>
<dbReference type="Gene3D" id="3.90.1150.10">
    <property type="entry name" value="Aspartate Aminotransferase, domain 1"/>
    <property type="match status" value="1"/>
</dbReference>
<comment type="cofactor">
    <cofactor evidence="1 5">
        <name>pyridoxal 5'-phosphate</name>
        <dbReference type="ChEBI" id="CHEBI:597326"/>
    </cofactor>
</comment>
<evidence type="ECO:0000256" key="3">
    <source>
        <dbReference type="ARBA" id="ARBA00022898"/>
    </source>
</evidence>
<dbReference type="InterPro" id="IPR024169">
    <property type="entry name" value="SP_NH2Trfase/AEP_transaminase"/>
</dbReference>
<evidence type="ECO:0000256" key="1">
    <source>
        <dbReference type="ARBA" id="ARBA00001933"/>
    </source>
</evidence>
<keyword evidence="7" id="KW-0808">Transferase</keyword>
<keyword evidence="3" id="KW-0663">Pyridoxal phosphate</keyword>
<keyword evidence="8" id="KW-1185">Reference proteome</keyword>
<protein>
    <submittedName>
        <fullName evidence="7">Alanine--glyoxylate aminotransferase family protein</fullName>
    </submittedName>
</protein>
<dbReference type="PROSITE" id="PS00595">
    <property type="entry name" value="AA_TRANSFER_CLASS_5"/>
    <property type="match status" value="1"/>
</dbReference>
<dbReference type="SUPFAM" id="SSF53383">
    <property type="entry name" value="PLP-dependent transferases"/>
    <property type="match status" value="1"/>
</dbReference>
<dbReference type="InterPro" id="IPR015421">
    <property type="entry name" value="PyrdxlP-dep_Trfase_major"/>
</dbReference>
<accession>A0ABS5BR36</accession>
<gene>
    <name evidence="7" type="ORF">J8F10_12540</name>
</gene>
<dbReference type="InterPro" id="IPR015424">
    <property type="entry name" value="PyrdxlP-dep_Trfase"/>
</dbReference>
<feature type="domain" description="Aminotransferase class V" evidence="6">
    <location>
        <begin position="38"/>
        <end position="336"/>
    </location>
</feature>
<evidence type="ECO:0000256" key="4">
    <source>
        <dbReference type="RuleBase" id="RU004075"/>
    </source>
</evidence>